<proteinExistence type="inferred from homology"/>
<evidence type="ECO:0000313" key="7">
    <source>
        <dbReference type="EMBL" id="AFK86263.1"/>
    </source>
</evidence>
<dbReference type="Pfam" id="PF02237">
    <property type="entry name" value="BPL_C"/>
    <property type="match status" value="1"/>
</dbReference>
<dbReference type="InterPro" id="IPR004408">
    <property type="entry name" value="Biotin_CoA_COase_ligase"/>
</dbReference>
<protein>
    <recommendedName>
        <fullName evidence="5">Bifunctional ligase/repressor BirA</fullName>
    </recommendedName>
    <alternativeName>
        <fullName evidence="5">Biotin--[acetyl-CoA-carboxylase] ligase</fullName>
        <ecNumber evidence="5">6.3.4.15</ecNumber>
    </alternativeName>
    <alternativeName>
        <fullName evidence="5">Biotin--protein ligase</fullName>
    </alternativeName>
    <alternativeName>
        <fullName evidence="5">Biotin-[acetyl-CoA carboxylase] synthetase</fullName>
    </alternativeName>
</protein>
<dbReference type="GO" id="GO:0006355">
    <property type="term" value="P:regulation of DNA-templated transcription"/>
    <property type="evidence" value="ECO:0007669"/>
    <property type="project" value="UniProtKB-UniRule"/>
</dbReference>
<dbReference type="Pfam" id="PF08279">
    <property type="entry name" value="HTH_11"/>
    <property type="match status" value="1"/>
</dbReference>
<dbReference type="GO" id="GO:0016740">
    <property type="term" value="F:transferase activity"/>
    <property type="evidence" value="ECO:0007669"/>
    <property type="project" value="UniProtKB-ARBA"/>
</dbReference>
<feature type="binding site" evidence="5">
    <location>
        <begin position="92"/>
        <end position="94"/>
    </location>
    <ligand>
        <name>biotin</name>
        <dbReference type="ChEBI" id="CHEBI:57586"/>
    </ligand>
</feature>
<accession>I3VUR8</accession>
<keyword evidence="2 5" id="KW-0547">Nucleotide-binding</keyword>
<dbReference type="Gene3D" id="1.10.10.10">
    <property type="entry name" value="Winged helix-like DNA-binding domain superfamily/Winged helix DNA-binding domain"/>
    <property type="match status" value="1"/>
</dbReference>
<dbReference type="PANTHER" id="PTHR12835">
    <property type="entry name" value="BIOTIN PROTEIN LIGASE"/>
    <property type="match status" value="1"/>
</dbReference>
<dbReference type="NCBIfam" id="TIGR00121">
    <property type="entry name" value="birA_ligase"/>
    <property type="match status" value="1"/>
</dbReference>
<dbReference type="InterPro" id="IPR036390">
    <property type="entry name" value="WH_DNA-bd_sf"/>
</dbReference>
<dbReference type="InterPro" id="IPR045864">
    <property type="entry name" value="aa-tRNA-synth_II/BPL/LPL"/>
</dbReference>
<keyword evidence="3 5" id="KW-0067">ATP-binding</keyword>
<evidence type="ECO:0000259" key="6">
    <source>
        <dbReference type="PROSITE" id="PS51733"/>
    </source>
</evidence>
<feature type="binding site" evidence="5">
    <location>
        <begin position="119"/>
        <end position="121"/>
    </location>
    <ligand>
        <name>biotin</name>
        <dbReference type="ChEBI" id="CHEBI:57586"/>
    </ligand>
</feature>
<feature type="DNA-binding region" description="H-T-H motif" evidence="5">
    <location>
        <begin position="21"/>
        <end position="40"/>
    </location>
</feature>
<comment type="similarity">
    <text evidence="5">Belongs to the biotin--protein ligase family.</text>
</comment>
<dbReference type="GO" id="GO:0003677">
    <property type="term" value="F:DNA binding"/>
    <property type="evidence" value="ECO:0007669"/>
    <property type="project" value="UniProtKB-UniRule"/>
</dbReference>
<dbReference type="SUPFAM" id="SSF50037">
    <property type="entry name" value="C-terminal domain of transcriptional repressors"/>
    <property type="match status" value="1"/>
</dbReference>
<dbReference type="Pfam" id="PF03099">
    <property type="entry name" value="BPL_LplA_LipB"/>
    <property type="match status" value="1"/>
</dbReference>
<gene>
    <name evidence="5" type="primary">birA</name>
    <name evidence="7" type="ordered locus">Tsac_1252</name>
</gene>
<dbReference type="Gene3D" id="2.30.30.100">
    <property type="match status" value="1"/>
</dbReference>
<dbReference type="eggNOG" id="COG0340">
    <property type="taxonomic scope" value="Bacteria"/>
</dbReference>
<evidence type="ECO:0000313" key="8">
    <source>
        <dbReference type="Proteomes" id="UP000006178"/>
    </source>
</evidence>
<dbReference type="SUPFAM" id="SSF55681">
    <property type="entry name" value="Class II aaRS and biotin synthetases"/>
    <property type="match status" value="1"/>
</dbReference>
<name>I3VUR8_THESW</name>
<dbReference type="Gene3D" id="3.30.930.10">
    <property type="entry name" value="Bira Bifunctional Protein, Domain 2"/>
    <property type="match status" value="1"/>
</dbReference>
<evidence type="ECO:0000256" key="1">
    <source>
        <dbReference type="ARBA" id="ARBA00022598"/>
    </source>
</evidence>
<evidence type="ECO:0000256" key="2">
    <source>
        <dbReference type="ARBA" id="ARBA00022741"/>
    </source>
</evidence>
<dbReference type="AlphaFoldDB" id="I3VUR8"/>
<evidence type="ECO:0000256" key="5">
    <source>
        <dbReference type="HAMAP-Rule" id="MF_00978"/>
    </source>
</evidence>
<dbReference type="GO" id="GO:0005737">
    <property type="term" value="C:cytoplasm"/>
    <property type="evidence" value="ECO:0007669"/>
    <property type="project" value="TreeGrafter"/>
</dbReference>
<evidence type="ECO:0000256" key="3">
    <source>
        <dbReference type="ARBA" id="ARBA00022840"/>
    </source>
</evidence>
<keyword evidence="5" id="KW-0804">Transcription</keyword>
<organism evidence="7 8">
    <name type="scientific">Thermoanaerobacterium saccharolyticum (strain DSM 8691 / JW/SL-YS485)</name>
    <dbReference type="NCBI Taxonomy" id="1094508"/>
    <lineage>
        <taxon>Bacteria</taxon>
        <taxon>Bacillati</taxon>
        <taxon>Bacillota</taxon>
        <taxon>Clostridia</taxon>
        <taxon>Thermoanaerobacterales</taxon>
        <taxon>Thermoanaerobacteraceae</taxon>
        <taxon>Thermoanaerobacterium</taxon>
    </lineage>
</organism>
<dbReference type="PROSITE" id="PS51733">
    <property type="entry name" value="BPL_LPL_CATALYTIC"/>
    <property type="match status" value="1"/>
</dbReference>
<dbReference type="GO" id="GO:0004077">
    <property type="term" value="F:biotin--[biotin carboxyl-carrier protein] ligase activity"/>
    <property type="evidence" value="ECO:0007669"/>
    <property type="project" value="UniProtKB-UniRule"/>
</dbReference>
<dbReference type="InterPro" id="IPR003142">
    <property type="entry name" value="BPL_C"/>
</dbReference>
<comment type="catalytic activity">
    <reaction evidence="5">
        <text>biotin + L-lysyl-[protein] + ATP = N(6)-biotinyl-L-lysyl-[protein] + AMP + diphosphate + H(+)</text>
        <dbReference type="Rhea" id="RHEA:11756"/>
        <dbReference type="Rhea" id="RHEA-COMP:9752"/>
        <dbReference type="Rhea" id="RHEA-COMP:10505"/>
        <dbReference type="ChEBI" id="CHEBI:15378"/>
        <dbReference type="ChEBI" id="CHEBI:29969"/>
        <dbReference type="ChEBI" id="CHEBI:30616"/>
        <dbReference type="ChEBI" id="CHEBI:33019"/>
        <dbReference type="ChEBI" id="CHEBI:57586"/>
        <dbReference type="ChEBI" id="CHEBI:83144"/>
        <dbReference type="ChEBI" id="CHEBI:456215"/>
        <dbReference type="EC" id="6.3.4.15"/>
    </reaction>
</comment>
<dbReference type="GO" id="GO:0009249">
    <property type="term" value="P:protein lipoylation"/>
    <property type="evidence" value="ECO:0007669"/>
    <property type="project" value="UniProtKB-ARBA"/>
</dbReference>
<dbReference type="SUPFAM" id="SSF46785">
    <property type="entry name" value="Winged helix' DNA-binding domain"/>
    <property type="match status" value="1"/>
</dbReference>
<dbReference type="InterPro" id="IPR030855">
    <property type="entry name" value="Bifunct_BirA"/>
</dbReference>
<keyword evidence="1 5" id="KW-0436">Ligase</keyword>
<keyword evidence="5" id="KW-0238">DNA-binding</keyword>
<dbReference type="EMBL" id="CP003184">
    <property type="protein sequence ID" value="AFK86263.1"/>
    <property type="molecule type" value="Genomic_DNA"/>
</dbReference>
<dbReference type="STRING" id="1094508.Tsac_1252"/>
<feature type="domain" description="BPL/LPL catalytic" evidence="6">
    <location>
        <begin position="69"/>
        <end position="257"/>
    </location>
</feature>
<dbReference type="eggNOG" id="COG1654">
    <property type="taxonomic scope" value="Bacteria"/>
</dbReference>
<dbReference type="InterPro" id="IPR036388">
    <property type="entry name" value="WH-like_DNA-bd_sf"/>
</dbReference>
<keyword evidence="5" id="KW-0678">Repressor</keyword>
<dbReference type="GO" id="GO:0005524">
    <property type="term" value="F:ATP binding"/>
    <property type="evidence" value="ECO:0007669"/>
    <property type="project" value="UniProtKB-UniRule"/>
</dbReference>
<dbReference type="InterPro" id="IPR004143">
    <property type="entry name" value="BPL_LPL_catalytic"/>
</dbReference>
<dbReference type="EC" id="6.3.4.15" evidence="5"/>
<feature type="binding site" evidence="5">
    <location>
        <position position="186"/>
    </location>
    <ligand>
        <name>biotin</name>
        <dbReference type="ChEBI" id="CHEBI:57586"/>
    </ligand>
</feature>
<comment type="function">
    <text evidence="5">Acts both as a biotin--[acetyl-CoA-carboxylase] ligase and a repressor.</text>
</comment>
<dbReference type="PATRIC" id="fig|1094508.3.peg.1266"/>
<dbReference type="HAMAP" id="MF_00978">
    <property type="entry name" value="Bifunct_BirA"/>
    <property type="match status" value="1"/>
</dbReference>
<dbReference type="InterPro" id="IPR013196">
    <property type="entry name" value="HTH_11"/>
</dbReference>
<dbReference type="PANTHER" id="PTHR12835:SF5">
    <property type="entry name" value="BIOTIN--PROTEIN LIGASE"/>
    <property type="match status" value="1"/>
</dbReference>
<keyword evidence="8" id="KW-1185">Reference proteome</keyword>
<sequence length="327" mass="36452">MLLRNDVLLILKSNKGKYTSGQELCDKLNVSRTAVWKCINELKSDGYIIGSKHKSGYILIEEPDVINYTEISPHLKTNFIGRNYLYFDSISSTNDYAKEIASDSPDGTTIVAEEQTSGRGRMGRQWVSYKKQGIWMSIILKPNIAPNDAVKLTQVAAVSLVDAIRETTNLTSYIKWPNDIIVNGKKACGILTEMNGEIDKINFIVVGIGVNVNVDSFPVDLQDKATSLSIEASKKIDRKLLTASMLNNFERYYRTFLDKGFFSIRNLCKKYSLTLGKDVKVIMNNKEYVGQAVDIGDDGSLIVAFKNGEKKAITSGEVSIRGLIDYV</sequence>
<dbReference type="Proteomes" id="UP000006178">
    <property type="component" value="Chromosome"/>
</dbReference>
<dbReference type="KEGG" id="tsh:Tsac_1252"/>
<reference evidence="7 8" key="1">
    <citation type="journal article" date="2014" name="Appl. Environ. Microbiol.">
        <title>Profile of Secreted Hydrolases, Associated Proteins, and SlpA in Thermoanaerobacterium saccharolyticum during the Degradation of Hemicellulose.</title>
        <authorList>
            <person name="Currie D.H."/>
            <person name="Guss A.M."/>
            <person name="Herring C.D."/>
            <person name="Giannone R.J."/>
            <person name="Johnson C.M."/>
            <person name="Lankford P.K."/>
            <person name="Brown S.D."/>
            <person name="Hettich R.L."/>
            <person name="Lynd L.R."/>
        </authorList>
    </citation>
    <scope>NUCLEOTIDE SEQUENCE [LARGE SCALE GENOMIC DNA]</scope>
    <source>
        <strain evidence="8">DSM 8691 / JW/SL-YS485</strain>
    </source>
</reference>
<feature type="binding site" evidence="5">
    <location>
        <position position="115"/>
    </location>
    <ligand>
        <name>biotin</name>
        <dbReference type="ChEBI" id="CHEBI:57586"/>
    </ligand>
</feature>
<dbReference type="InterPro" id="IPR008988">
    <property type="entry name" value="Transcriptional_repressor_C"/>
</dbReference>
<dbReference type="CDD" id="cd16442">
    <property type="entry name" value="BPL"/>
    <property type="match status" value="1"/>
</dbReference>
<keyword evidence="5" id="KW-0805">Transcription regulation</keyword>
<evidence type="ECO:0000256" key="4">
    <source>
        <dbReference type="ARBA" id="ARBA00023267"/>
    </source>
</evidence>
<keyword evidence="4 5" id="KW-0092">Biotin</keyword>